<comment type="caution">
    <text evidence="1">The sequence shown here is derived from an EMBL/GenBank/DDBJ whole genome shotgun (WGS) entry which is preliminary data.</text>
</comment>
<evidence type="ECO:0000313" key="2">
    <source>
        <dbReference type="Proteomes" id="UP001530315"/>
    </source>
</evidence>
<gene>
    <name evidence="1" type="ORF">ACHAW5_003804</name>
</gene>
<dbReference type="Proteomes" id="UP001530315">
    <property type="component" value="Unassembled WGS sequence"/>
</dbReference>
<protein>
    <submittedName>
        <fullName evidence="1">Uncharacterized protein</fullName>
    </submittedName>
</protein>
<keyword evidence="2" id="KW-1185">Reference proteome</keyword>
<name>A0ABD3MYM7_9STRA</name>
<dbReference type="EMBL" id="JALLAZ020001706">
    <property type="protein sequence ID" value="KAL3767377.1"/>
    <property type="molecule type" value="Genomic_DNA"/>
</dbReference>
<dbReference type="AlphaFoldDB" id="A0ABD3MYM7"/>
<sequence>ATAQDIKPARADVAPNTVTADAVTPALRGLKEDERVDCSFVGPAVAQSIYIKSVNPPAGMGIPGQPGYIVLVAHSVATNKIYKELVAQWVTKNITSAEIIKRGKDSGVAHLPTLPFTGPNDERVVCTFYNGLWTQMIKTCYYKSLEKDYKSVAALLMQGFADGAFDFDIDAVDFPEICFPYDVPWPTQAPTRQPTN</sequence>
<accession>A0ABD3MYM7</accession>
<organism evidence="1 2">
    <name type="scientific">Stephanodiscus triporus</name>
    <dbReference type="NCBI Taxonomy" id="2934178"/>
    <lineage>
        <taxon>Eukaryota</taxon>
        <taxon>Sar</taxon>
        <taxon>Stramenopiles</taxon>
        <taxon>Ochrophyta</taxon>
        <taxon>Bacillariophyta</taxon>
        <taxon>Coscinodiscophyceae</taxon>
        <taxon>Thalassiosirophycidae</taxon>
        <taxon>Stephanodiscales</taxon>
        <taxon>Stephanodiscaceae</taxon>
        <taxon>Stephanodiscus</taxon>
    </lineage>
</organism>
<reference evidence="1 2" key="1">
    <citation type="submission" date="2024-10" db="EMBL/GenBank/DDBJ databases">
        <title>Updated reference genomes for cyclostephanoid diatoms.</title>
        <authorList>
            <person name="Roberts W.R."/>
            <person name="Alverson A.J."/>
        </authorList>
    </citation>
    <scope>NUCLEOTIDE SEQUENCE [LARGE SCALE GENOMIC DNA]</scope>
    <source>
        <strain evidence="1 2">AJA276-08</strain>
    </source>
</reference>
<evidence type="ECO:0000313" key="1">
    <source>
        <dbReference type="EMBL" id="KAL3767377.1"/>
    </source>
</evidence>
<feature type="non-terminal residue" evidence="1">
    <location>
        <position position="1"/>
    </location>
</feature>
<proteinExistence type="predicted"/>